<reference evidence="1 2" key="1">
    <citation type="journal article" date="2008" name="J. Bacteriol.">
        <title>Genome sequence of a nephritogenic and highly transformable M49 strain of Streptococcus pyogenes.</title>
        <authorList>
            <person name="McShan W.M."/>
            <person name="Ferretti J.J."/>
            <person name="Karasawa T."/>
            <person name="Suvorov A.N."/>
            <person name="Lin S."/>
            <person name="Qin B."/>
            <person name="Jia H."/>
            <person name="Kenton S."/>
            <person name="Najar F."/>
            <person name="Wu H."/>
            <person name="Scott J."/>
            <person name="Roe B.A."/>
            <person name="Savic D.J."/>
        </authorList>
    </citation>
    <scope>NUCLEOTIDE SEQUENCE [LARGE SCALE GENOMIC DNA]</scope>
    <source>
        <strain evidence="1 2">NZ131</strain>
    </source>
</reference>
<accession>A0A0H3C207</accession>
<protein>
    <submittedName>
        <fullName evidence="1">Uncharacterized protein</fullName>
    </submittedName>
</protein>
<proteinExistence type="predicted"/>
<dbReference type="KEGG" id="soz:Spy49_1509c"/>
<dbReference type="HOGENOM" id="CLU_2439361_0_0_9"/>
<dbReference type="EMBL" id="CP000829">
    <property type="protein sequence ID" value="ACI61775.1"/>
    <property type="molecule type" value="Genomic_DNA"/>
</dbReference>
<evidence type="ECO:0000313" key="2">
    <source>
        <dbReference type="Proteomes" id="UP000001039"/>
    </source>
</evidence>
<evidence type="ECO:0000313" key="1">
    <source>
        <dbReference type="EMBL" id="ACI61775.1"/>
    </source>
</evidence>
<gene>
    <name evidence="1" type="ordered locus">Spy49_1509c</name>
</gene>
<organism evidence="1 2">
    <name type="scientific">Streptococcus pyogenes serotype M49 (strain NZ131)</name>
    <dbReference type="NCBI Taxonomy" id="471876"/>
    <lineage>
        <taxon>Bacteria</taxon>
        <taxon>Bacillati</taxon>
        <taxon>Bacillota</taxon>
        <taxon>Bacilli</taxon>
        <taxon>Lactobacillales</taxon>
        <taxon>Streptococcaceae</taxon>
        <taxon>Streptococcus</taxon>
    </lineage>
</organism>
<dbReference type="AlphaFoldDB" id="A0A0H3C207"/>
<sequence>MDNSKLENHQKVTVVCTDFNVYLNGIRLTGARPETAKLAERCGEKLITLSLVVTDFDDHRTPKMADMAKEAEMANKTLDWEKKHFYKSNK</sequence>
<dbReference type="Proteomes" id="UP000001039">
    <property type="component" value="Chromosome"/>
</dbReference>
<name>A0A0H3C207_STRPZ</name>